<dbReference type="GO" id="GO:0000271">
    <property type="term" value="P:polysaccharide biosynthetic process"/>
    <property type="evidence" value="ECO:0007669"/>
    <property type="project" value="InterPro"/>
</dbReference>
<evidence type="ECO:0000256" key="4">
    <source>
        <dbReference type="ARBA" id="ARBA00022989"/>
    </source>
</evidence>
<comment type="subcellular location">
    <subcellularLocation>
        <location evidence="1">Membrane</location>
        <topology evidence="1">Multi-pass membrane protein</topology>
    </subcellularLocation>
</comment>
<evidence type="ECO:0000256" key="1">
    <source>
        <dbReference type="ARBA" id="ARBA00004141"/>
    </source>
</evidence>
<dbReference type="EMBL" id="FPCA01000001">
    <property type="protein sequence ID" value="SFU48055.1"/>
    <property type="molecule type" value="Genomic_DNA"/>
</dbReference>
<keyword evidence="4 6" id="KW-1133">Transmembrane helix</keyword>
<feature type="transmembrane region" description="Helical" evidence="6">
    <location>
        <begin position="71"/>
        <end position="97"/>
    </location>
</feature>
<dbReference type="InterPro" id="IPR007267">
    <property type="entry name" value="GtrA_DPMS_TM"/>
</dbReference>
<accession>A0A1I7GI09</accession>
<dbReference type="AlphaFoldDB" id="A0A1I7GI09"/>
<dbReference type="Pfam" id="PF04138">
    <property type="entry name" value="GtrA_DPMS_TM"/>
    <property type="match status" value="1"/>
</dbReference>
<dbReference type="PANTHER" id="PTHR38459">
    <property type="entry name" value="PROPHAGE BACTOPRENOL-LINKED GLUCOSE TRANSLOCASE HOMOLOG"/>
    <property type="match status" value="1"/>
</dbReference>
<dbReference type="PANTHER" id="PTHR38459:SF1">
    <property type="entry name" value="PROPHAGE BACTOPRENOL-LINKED GLUCOSE TRANSLOCASE HOMOLOG"/>
    <property type="match status" value="1"/>
</dbReference>
<evidence type="ECO:0000313" key="8">
    <source>
        <dbReference type="EMBL" id="SFU48055.1"/>
    </source>
</evidence>
<reference evidence="9" key="1">
    <citation type="submission" date="2016-10" db="EMBL/GenBank/DDBJ databases">
        <authorList>
            <person name="Varghese N."/>
        </authorList>
    </citation>
    <scope>NUCLEOTIDE SEQUENCE [LARGE SCALE GENOMIC DNA]</scope>
    <source>
        <strain evidence="9">DSM 18820</strain>
    </source>
</reference>
<keyword evidence="9" id="KW-1185">Reference proteome</keyword>
<feature type="domain" description="GtrA/DPMS transmembrane" evidence="7">
    <location>
        <begin position="14"/>
        <end position="129"/>
    </location>
</feature>
<evidence type="ECO:0000256" key="3">
    <source>
        <dbReference type="ARBA" id="ARBA00022692"/>
    </source>
</evidence>
<dbReference type="InterPro" id="IPR051401">
    <property type="entry name" value="GtrA_CellWall_Glycosyl"/>
</dbReference>
<evidence type="ECO:0000259" key="7">
    <source>
        <dbReference type="Pfam" id="PF04138"/>
    </source>
</evidence>
<keyword evidence="5 6" id="KW-0472">Membrane</keyword>
<name>A0A1I7GI09_9BACT</name>
<feature type="transmembrane region" description="Helical" evidence="6">
    <location>
        <begin position="39"/>
        <end position="59"/>
    </location>
</feature>
<evidence type="ECO:0000256" key="2">
    <source>
        <dbReference type="ARBA" id="ARBA00009399"/>
    </source>
</evidence>
<keyword evidence="3 6" id="KW-0812">Transmembrane</keyword>
<proteinExistence type="inferred from homology"/>
<dbReference type="GO" id="GO:0005886">
    <property type="term" value="C:plasma membrane"/>
    <property type="evidence" value="ECO:0007669"/>
    <property type="project" value="TreeGrafter"/>
</dbReference>
<feature type="transmembrane region" description="Helical" evidence="6">
    <location>
        <begin position="12"/>
        <end position="33"/>
    </location>
</feature>
<sequence>MSITRKVQKNQVVRFIAVGAGCAAVEFMLFTLLVDFYNINYLAANLISLLVAVVLNYLISRKAVFESGKHTANVEFIIFVLFTGIGVGMNQFLVWYFVDQVLLDVRLGKVFAIGLVAIFNYFTKKHIVFKN</sequence>
<dbReference type="RefSeq" id="WP_068836367.1">
    <property type="nucleotide sequence ID" value="NZ_CP014766.1"/>
</dbReference>
<gene>
    <name evidence="8" type="ORF">SAMN04487941_1027</name>
</gene>
<dbReference type="STRING" id="388950.GCA_001611675_00125"/>
<dbReference type="Proteomes" id="UP000182491">
    <property type="component" value="Unassembled WGS sequence"/>
</dbReference>
<comment type="similarity">
    <text evidence="2">Belongs to the GtrA family.</text>
</comment>
<evidence type="ECO:0000256" key="5">
    <source>
        <dbReference type="ARBA" id="ARBA00023136"/>
    </source>
</evidence>
<evidence type="ECO:0000256" key="6">
    <source>
        <dbReference type="SAM" id="Phobius"/>
    </source>
</evidence>
<evidence type="ECO:0000313" key="9">
    <source>
        <dbReference type="Proteomes" id="UP000182491"/>
    </source>
</evidence>
<organism evidence="8 9">
    <name type="scientific">Pontibacter akesuensis</name>
    <dbReference type="NCBI Taxonomy" id="388950"/>
    <lineage>
        <taxon>Bacteria</taxon>
        <taxon>Pseudomonadati</taxon>
        <taxon>Bacteroidota</taxon>
        <taxon>Cytophagia</taxon>
        <taxon>Cytophagales</taxon>
        <taxon>Hymenobacteraceae</taxon>
        <taxon>Pontibacter</taxon>
    </lineage>
</organism>
<protein>
    <submittedName>
        <fullName evidence="8">Putative flippase GtrA (Transmembrane translocase of bactoprenol-linked glucose)</fullName>
    </submittedName>
</protein>
<feature type="transmembrane region" description="Helical" evidence="6">
    <location>
        <begin position="103"/>
        <end position="122"/>
    </location>
</feature>